<dbReference type="Gene3D" id="1.10.1200.10">
    <property type="entry name" value="ACP-like"/>
    <property type="match status" value="1"/>
</dbReference>
<dbReference type="RefSeq" id="WP_133589424.1">
    <property type="nucleotide sequence ID" value="NZ_CP037953.1"/>
</dbReference>
<dbReference type="AlphaFoldDB" id="A0A4R6UQ87"/>
<organism evidence="2 3">
    <name type="scientific">Permianibacter aggregans</name>
    <dbReference type="NCBI Taxonomy" id="1510150"/>
    <lineage>
        <taxon>Bacteria</taxon>
        <taxon>Pseudomonadati</taxon>
        <taxon>Pseudomonadota</taxon>
        <taxon>Gammaproteobacteria</taxon>
        <taxon>Pseudomonadales</taxon>
        <taxon>Pseudomonadaceae</taxon>
        <taxon>Permianibacter</taxon>
    </lineage>
</organism>
<protein>
    <submittedName>
        <fullName evidence="2">Acyl carrier protein</fullName>
    </submittedName>
</protein>
<dbReference type="InterPro" id="IPR036736">
    <property type="entry name" value="ACP-like_sf"/>
</dbReference>
<reference evidence="2 3" key="1">
    <citation type="submission" date="2019-03" db="EMBL/GenBank/DDBJ databases">
        <title>Genomic Encyclopedia of Type Strains, Phase IV (KMG-IV): sequencing the most valuable type-strain genomes for metagenomic binning, comparative biology and taxonomic classification.</title>
        <authorList>
            <person name="Goeker M."/>
        </authorList>
    </citation>
    <scope>NUCLEOTIDE SEQUENCE [LARGE SCALE GENOMIC DNA]</scope>
    <source>
        <strain evidence="2 3">DSM 103792</strain>
    </source>
</reference>
<gene>
    <name evidence="2" type="ORF">EV696_10576</name>
</gene>
<dbReference type="PROSITE" id="PS50075">
    <property type="entry name" value="CARRIER"/>
    <property type="match status" value="1"/>
</dbReference>
<sequence>MTVDAQVKTVLAEVLSLGNRAQSLDGDAALLGAIPEFDSMAVLGVITRLEEVFGISIADDEISAETFETVGSLTRFVEQKTG</sequence>
<dbReference type="EMBL" id="SNYM01000005">
    <property type="protein sequence ID" value="TDQ49102.1"/>
    <property type="molecule type" value="Genomic_DNA"/>
</dbReference>
<evidence type="ECO:0000313" key="2">
    <source>
        <dbReference type="EMBL" id="TDQ49102.1"/>
    </source>
</evidence>
<dbReference type="InterPro" id="IPR009081">
    <property type="entry name" value="PP-bd_ACP"/>
</dbReference>
<keyword evidence="3" id="KW-1185">Reference proteome</keyword>
<dbReference type="Proteomes" id="UP000295375">
    <property type="component" value="Unassembled WGS sequence"/>
</dbReference>
<accession>A0A4R6UQ87</accession>
<dbReference type="SUPFAM" id="SSF47336">
    <property type="entry name" value="ACP-like"/>
    <property type="match status" value="1"/>
</dbReference>
<comment type="caution">
    <text evidence="2">The sequence shown here is derived from an EMBL/GenBank/DDBJ whole genome shotgun (WGS) entry which is preliminary data.</text>
</comment>
<feature type="domain" description="Carrier" evidence="1">
    <location>
        <begin position="1"/>
        <end position="81"/>
    </location>
</feature>
<dbReference type="OrthoDB" id="8527261at2"/>
<evidence type="ECO:0000313" key="3">
    <source>
        <dbReference type="Proteomes" id="UP000295375"/>
    </source>
</evidence>
<evidence type="ECO:0000259" key="1">
    <source>
        <dbReference type="PROSITE" id="PS50075"/>
    </source>
</evidence>
<dbReference type="Pfam" id="PF00550">
    <property type="entry name" value="PP-binding"/>
    <property type="match status" value="1"/>
</dbReference>
<proteinExistence type="predicted"/>
<name>A0A4R6UQ87_9GAMM</name>